<reference evidence="8 9" key="1">
    <citation type="submission" date="2018-04" db="EMBL/GenBank/DDBJ databases">
        <title>Complete genome uncultured novel isolate.</title>
        <authorList>
            <person name="Merlino G."/>
        </authorList>
    </citation>
    <scope>NUCLEOTIDE SEQUENCE [LARGE SCALE GENOMIC DNA]</scope>
    <source>
        <strain evidence="9">R1DC9</strain>
    </source>
</reference>
<evidence type="ECO:0000313" key="8">
    <source>
        <dbReference type="EMBL" id="QCK16576.1"/>
    </source>
</evidence>
<dbReference type="EMBL" id="CP028923">
    <property type="protein sequence ID" value="QCK16576.1"/>
    <property type="molecule type" value="Genomic_DNA"/>
</dbReference>
<evidence type="ECO:0000256" key="1">
    <source>
        <dbReference type="ARBA" id="ARBA00004571"/>
    </source>
</evidence>
<dbReference type="RefSeq" id="WP_137092167.1">
    <property type="nucleotide sequence ID" value="NZ_CP028923.1"/>
</dbReference>
<dbReference type="AlphaFoldDB" id="A0A4D7JWS7"/>
<sequence>MIFRYNWLYQGLAVLLGLVIYTKAHGQSAYNPNILPMGDKEPLMANTGTGGLASTGAVYYNPAALTMLEGTSFSLSGTAYLHYKFTANPIGTINGQDLKYEASGFQTVPTSIVMVKSYKDWKVAFSVLTPMDFRYEGLSSWTINGPDQALDVTFLQNYKENMLLVGLSAAKKINEQWSWGASLYYQGFSFSTFIEANTIVNNNPERLIQQSSRTTIRPKNIMIIAGIQHEGEKMNFGIKLTTPSIYLFGKGDYYNYNFSNINPDNITADEINLTGIKTKFKTPGEIRAGITYKPGVNWTIASDIGYSFKLNYDIYPDNEIEERESLRGNFRVSSGAEYLLSDRISLYSGGSYTPSLEKPGEGEKGVAFWAFFTGFKLKSKYFHTDLGLFYSIGNGEQPKAVGTGITKLRYRYLGAFLGTNYTF</sequence>
<evidence type="ECO:0000256" key="5">
    <source>
        <dbReference type="ARBA" id="ARBA00022729"/>
    </source>
</evidence>
<dbReference type="PANTHER" id="PTHR35093:SF8">
    <property type="entry name" value="OUTER MEMBRANE PROTEIN NMB0088-RELATED"/>
    <property type="match status" value="1"/>
</dbReference>
<dbReference type="Gene3D" id="2.40.160.60">
    <property type="entry name" value="Outer membrane protein transport protein (OMPP1/FadL/TodX)"/>
    <property type="match status" value="1"/>
</dbReference>
<keyword evidence="3" id="KW-1134">Transmembrane beta strand</keyword>
<dbReference type="InterPro" id="IPR005017">
    <property type="entry name" value="OMPP1/FadL/TodX"/>
</dbReference>
<evidence type="ECO:0000256" key="3">
    <source>
        <dbReference type="ARBA" id="ARBA00022452"/>
    </source>
</evidence>
<dbReference type="Pfam" id="PF03349">
    <property type="entry name" value="Toluene_X"/>
    <property type="match status" value="1"/>
</dbReference>
<evidence type="ECO:0000256" key="2">
    <source>
        <dbReference type="ARBA" id="ARBA00008163"/>
    </source>
</evidence>
<organism evidence="8 9">
    <name type="scientific">Mangrovivirga cuniculi</name>
    <dbReference type="NCBI Taxonomy" id="2715131"/>
    <lineage>
        <taxon>Bacteria</taxon>
        <taxon>Pseudomonadati</taxon>
        <taxon>Bacteroidota</taxon>
        <taxon>Cytophagia</taxon>
        <taxon>Cytophagales</taxon>
        <taxon>Mangrovivirgaceae</taxon>
        <taxon>Mangrovivirga</taxon>
    </lineage>
</organism>
<gene>
    <name evidence="8" type="ORF">DCC35_18505</name>
</gene>
<evidence type="ECO:0000256" key="4">
    <source>
        <dbReference type="ARBA" id="ARBA00022692"/>
    </source>
</evidence>
<comment type="subcellular location">
    <subcellularLocation>
        <location evidence="1">Cell outer membrane</location>
        <topology evidence="1">Multi-pass membrane protein</topology>
    </subcellularLocation>
</comment>
<comment type="similarity">
    <text evidence="2">Belongs to the OmpP1/FadL family.</text>
</comment>
<keyword evidence="4" id="KW-0812">Transmembrane</keyword>
<evidence type="ECO:0000313" key="9">
    <source>
        <dbReference type="Proteomes" id="UP000298616"/>
    </source>
</evidence>
<proteinExistence type="inferred from homology"/>
<protein>
    <recommendedName>
        <fullName evidence="10">Long-chain fatty acid transport protein</fullName>
    </recommendedName>
</protein>
<keyword evidence="7" id="KW-0998">Cell outer membrane</keyword>
<accession>A0A4D7JWS7</accession>
<evidence type="ECO:0000256" key="7">
    <source>
        <dbReference type="ARBA" id="ARBA00023237"/>
    </source>
</evidence>
<dbReference type="KEGG" id="fpf:DCC35_18505"/>
<dbReference type="GO" id="GO:0009279">
    <property type="term" value="C:cell outer membrane"/>
    <property type="evidence" value="ECO:0007669"/>
    <property type="project" value="UniProtKB-SubCell"/>
</dbReference>
<keyword evidence="5" id="KW-0732">Signal</keyword>
<dbReference type="OrthoDB" id="9922at2"/>
<keyword evidence="6" id="KW-0472">Membrane</keyword>
<name>A0A4D7JWS7_9BACT</name>
<keyword evidence="9" id="KW-1185">Reference proteome</keyword>
<evidence type="ECO:0000256" key="6">
    <source>
        <dbReference type="ARBA" id="ARBA00023136"/>
    </source>
</evidence>
<dbReference type="SUPFAM" id="SSF56935">
    <property type="entry name" value="Porins"/>
    <property type="match status" value="1"/>
</dbReference>
<dbReference type="Proteomes" id="UP000298616">
    <property type="component" value="Chromosome"/>
</dbReference>
<dbReference type="GO" id="GO:0015483">
    <property type="term" value="F:long-chain fatty acid transporting porin activity"/>
    <property type="evidence" value="ECO:0007669"/>
    <property type="project" value="TreeGrafter"/>
</dbReference>
<dbReference type="PANTHER" id="PTHR35093">
    <property type="entry name" value="OUTER MEMBRANE PROTEIN NMB0088-RELATED"/>
    <property type="match status" value="1"/>
</dbReference>
<evidence type="ECO:0008006" key="10">
    <source>
        <dbReference type="Google" id="ProtNLM"/>
    </source>
</evidence>